<keyword evidence="2" id="KW-1185">Reference proteome</keyword>
<evidence type="ECO:0000313" key="2">
    <source>
        <dbReference type="Proteomes" id="UP001196413"/>
    </source>
</evidence>
<organism evidence="1 2">
    <name type="scientific">Parelaphostrongylus tenuis</name>
    <name type="common">Meningeal worm</name>
    <dbReference type="NCBI Taxonomy" id="148309"/>
    <lineage>
        <taxon>Eukaryota</taxon>
        <taxon>Metazoa</taxon>
        <taxon>Ecdysozoa</taxon>
        <taxon>Nematoda</taxon>
        <taxon>Chromadorea</taxon>
        <taxon>Rhabditida</taxon>
        <taxon>Rhabditina</taxon>
        <taxon>Rhabditomorpha</taxon>
        <taxon>Strongyloidea</taxon>
        <taxon>Metastrongylidae</taxon>
        <taxon>Parelaphostrongylus</taxon>
    </lineage>
</organism>
<accession>A0AAD5QY49</accession>
<comment type="caution">
    <text evidence="1">The sequence shown here is derived from an EMBL/GenBank/DDBJ whole genome shotgun (WGS) entry which is preliminary data.</text>
</comment>
<dbReference type="EMBL" id="JAHQIW010005424">
    <property type="protein sequence ID" value="KAJ1365982.1"/>
    <property type="molecule type" value="Genomic_DNA"/>
</dbReference>
<sequence length="106" mass="11891">MAKTYCIIVGNAVTGICSVLMNMRGKCNMPRNDRVTVTAINERHLTISGTLSTTSIIMANWSRMMWLMWQSVVDSAPNVGVGSIWIALHFGKGYCRRKLISDYDIF</sequence>
<protein>
    <submittedName>
        <fullName evidence="1">Uncharacterized protein</fullName>
    </submittedName>
</protein>
<dbReference type="Proteomes" id="UP001196413">
    <property type="component" value="Unassembled WGS sequence"/>
</dbReference>
<name>A0AAD5QY49_PARTN</name>
<evidence type="ECO:0000313" key="1">
    <source>
        <dbReference type="EMBL" id="KAJ1365982.1"/>
    </source>
</evidence>
<gene>
    <name evidence="1" type="ORF">KIN20_026485</name>
</gene>
<dbReference type="AlphaFoldDB" id="A0AAD5QY49"/>
<reference evidence="1" key="1">
    <citation type="submission" date="2021-06" db="EMBL/GenBank/DDBJ databases">
        <title>Parelaphostrongylus tenuis whole genome reference sequence.</title>
        <authorList>
            <person name="Garwood T.J."/>
            <person name="Larsen P.A."/>
            <person name="Fountain-Jones N.M."/>
            <person name="Garbe J.R."/>
            <person name="Macchietto M.G."/>
            <person name="Kania S.A."/>
            <person name="Gerhold R.W."/>
            <person name="Richards J.E."/>
            <person name="Wolf T.M."/>
        </authorList>
    </citation>
    <scope>NUCLEOTIDE SEQUENCE</scope>
    <source>
        <strain evidence="1">MNPRO001-30</strain>
        <tissue evidence="1">Meninges</tissue>
    </source>
</reference>
<proteinExistence type="predicted"/>